<comment type="caution">
    <text evidence="6">The sequence shown here is derived from an EMBL/GenBank/DDBJ whole genome shotgun (WGS) entry which is preliminary data.</text>
</comment>
<feature type="domain" description="XPG N-terminal" evidence="5">
    <location>
        <begin position="32"/>
        <end position="130"/>
    </location>
</feature>
<dbReference type="InterPro" id="IPR006084">
    <property type="entry name" value="XPG/Rad2"/>
</dbReference>
<proteinExistence type="predicted"/>
<dbReference type="PANTHER" id="PTHR11081:SF75">
    <property type="entry name" value="ENDONUCLEASE, PUTATIVE (AFU_ORTHOLOGUE AFUA_3G13260)-RELATED"/>
    <property type="match status" value="1"/>
</dbReference>
<feature type="region of interest" description="Disordered" evidence="3">
    <location>
        <begin position="469"/>
        <end position="505"/>
    </location>
</feature>
<feature type="compositionally biased region" description="Basic and acidic residues" evidence="3">
    <location>
        <begin position="496"/>
        <end position="505"/>
    </location>
</feature>
<keyword evidence="1" id="KW-0540">Nuclease</keyword>
<dbReference type="SMART" id="SM00484">
    <property type="entry name" value="XPGI"/>
    <property type="match status" value="1"/>
</dbReference>
<evidence type="ECO:0000256" key="1">
    <source>
        <dbReference type="ARBA" id="ARBA00022722"/>
    </source>
</evidence>
<feature type="compositionally biased region" description="Low complexity" evidence="3">
    <location>
        <begin position="621"/>
        <end position="639"/>
    </location>
</feature>
<dbReference type="PANTHER" id="PTHR11081">
    <property type="entry name" value="FLAP ENDONUCLEASE FAMILY MEMBER"/>
    <property type="match status" value="1"/>
</dbReference>
<feature type="compositionally biased region" description="Basic and acidic residues" evidence="3">
    <location>
        <begin position="797"/>
        <end position="808"/>
    </location>
</feature>
<feature type="compositionally biased region" description="Acidic residues" evidence="3">
    <location>
        <begin position="723"/>
        <end position="732"/>
    </location>
</feature>
<evidence type="ECO:0008006" key="8">
    <source>
        <dbReference type="Google" id="ProtNLM"/>
    </source>
</evidence>
<evidence type="ECO:0000313" key="6">
    <source>
        <dbReference type="EMBL" id="KAF5392956.1"/>
    </source>
</evidence>
<dbReference type="SMART" id="SM00485">
    <property type="entry name" value="XPGN"/>
    <property type="match status" value="1"/>
</dbReference>
<evidence type="ECO:0000259" key="5">
    <source>
        <dbReference type="SMART" id="SM00485"/>
    </source>
</evidence>
<dbReference type="CDD" id="cd09906">
    <property type="entry name" value="H3TH_YEN1"/>
    <property type="match status" value="1"/>
</dbReference>
<dbReference type="Pfam" id="PF00752">
    <property type="entry name" value="XPG_N"/>
    <property type="match status" value="1"/>
</dbReference>
<evidence type="ECO:0000259" key="4">
    <source>
        <dbReference type="SMART" id="SM00484"/>
    </source>
</evidence>
<feature type="region of interest" description="Disordered" evidence="3">
    <location>
        <begin position="537"/>
        <end position="646"/>
    </location>
</feature>
<feature type="domain" description="XPG-I" evidence="4">
    <location>
        <begin position="140"/>
        <end position="211"/>
    </location>
</feature>
<dbReference type="SUPFAM" id="SSF47807">
    <property type="entry name" value="5' to 3' exonuclease, C-terminal subdomain"/>
    <property type="match status" value="1"/>
</dbReference>
<feature type="region of interest" description="Disordered" evidence="3">
    <location>
        <begin position="880"/>
        <end position="909"/>
    </location>
</feature>
<dbReference type="Proteomes" id="UP000518752">
    <property type="component" value="Unassembled WGS sequence"/>
</dbReference>
<dbReference type="InterPro" id="IPR006085">
    <property type="entry name" value="XPG_DNA_repair_N"/>
</dbReference>
<feature type="compositionally biased region" description="Acidic residues" evidence="3">
    <location>
        <begin position="476"/>
        <end position="495"/>
    </location>
</feature>
<evidence type="ECO:0000256" key="3">
    <source>
        <dbReference type="SAM" id="MobiDB-lite"/>
    </source>
</evidence>
<keyword evidence="7" id="KW-1185">Reference proteome</keyword>
<dbReference type="InterPro" id="IPR041177">
    <property type="entry name" value="GEN1_C"/>
</dbReference>
<accession>A0A8H5I0L0</accession>
<organism evidence="6 7">
    <name type="scientific">Collybiopsis confluens</name>
    <dbReference type="NCBI Taxonomy" id="2823264"/>
    <lineage>
        <taxon>Eukaryota</taxon>
        <taxon>Fungi</taxon>
        <taxon>Dikarya</taxon>
        <taxon>Basidiomycota</taxon>
        <taxon>Agaricomycotina</taxon>
        <taxon>Agaricomycetes</taxon>
        <taxon>Agaricomycetidae</taxon>
        <taxon>Agaricales</taxon>
        <taxon>Marasmiineae</taxon>
        <taxon>Omphalotaceae</taxon>
        <taxon>Collybiopsis</taxon>
    </lineage>
</organism>
<reference evidence="6 7" key="1">
    <citation type="journal article" date="2020" name="ISME J.">
        <title>Uncovering the hidden diversity of litter-decomposition mechanisms in mushroom-forming fungi.</title>
        <authorList>
            <person name="Floudas D."/>
            <person name="Bentzer J."/>
            <person name="Ahren D."/>
            <person name="Johansson T."/>
            <person name="Persson P."/>
            <person name="Tunlid A."/>
        </authorList>
    </citation>
    <scope>NUCLEOTIDE SEQUENCE [LARGE SCALE GENOMIC DNA]</scope>
    <source>
        <strain evidence="6 7">CBS 406.79</strain>
    </source>
</reference>
<keyword evidence="2" id="KW-0378">Hydrolase</keyword>
<feature type="region of interest" description="Disordered" evidence="3">
    <location>
        <begin position="661"/>
        <end position="839"/>
    </location>
</feature>
<evidence type="ECO:0000256" key="2">
    <source>
        <dbReference type="ARBA" id="ARBA00022801"/>
    </source>
</evidence>
<dbReference type="Gene3D" id="3.40.50.1010">
    <property type="entry name" value="5'-nuclease"/>
    <property type="match status" value="2"/>
</dbReference>
<sequence length="958" mass="105520">MGCRTSKRRASVQCNNMIRPKNRLIFDHFTDMGVAGLWPLLEAAQSITTLTALSLTKFDAPSRGYRIGIDASIWFFHAEYGKEGENPELRTLFFRCAQLLAQGFLPLFVFDGPLRPDIKRNKRINKSAHKLVTGMQAIIEAFGFEYRTAPGEAEAELAFLNRIGVIDGILSDDVDNFLFGANTVIRNHSSTHAGAKSVIEKSKVFTYTLPHPSLPTIGREDLIFIALCSGGDYGTGLDNCGVKISWGLARAGFGKSLCKAATNHPEDSPELAAFLHQWKSRLAQELMTNASGFLPRKSPKLAKSIPDSFPDTKVLRAYLIPVTSESLGRSERYNDLLVDEGKQDGWLRKDPSLAMLAEKCEFYFEWGFMESIIKRFRTVIFHGVTLRILRRAVVLGSSRDHPAEIPLATIRSYFCSGNYSVEAGDPPFPAFIKDISKTRTHESTSKALEYRVCVDPSILVQLTSKGVKGVRRPDDRDEWAEFETGSADDDANSDEEWGKKGKPKEFPDPTLPLKLWLPAVLVRAALPEVVEAYEEVVRRKEEKKAGKGKRAKAKATGQPSTTTSPRKPKLKTTTSAREETSNSIAPKANLRPKTAVLTQPHTHSSDEDLDYGVRLFNRPQALSVSSSSTAKAPSSTHSALQPSSSISAASFTAHDDNIKSFFNVSKPSTRGKGKQKATEKSDSILSVIDDISTPKKKNRRPAQDETSPTKRPPQPFPLSTQDSLDESSETDDPFSHPGPPQTPSPKKSSRKASAISSSDSSEAEDESNTPKDKERILNKSPRKSKEHAYAQAFNAPEEGRKTIRDIQHPSRVARAVSPTPTRRSPAKAASAPLGTAKTRPTQVSKLPVVIISDSEDDEVPALPKPITLFVATKKVVKMKPRLKPSVKPKDKRPDADEDPRANPTLSHFKAAIVDDDDDLPPLLRARARAKAKEATSQQQALSKPKMTMKVVDVIELSE</sequence>
<dbReference type="GO" id="GO:0006281">
    <property type="term" value="P:DNA repair"/>
    <property type="evidence" value="ECO:0007669"/>
    <property type="project" value="UniProtKB-ARBA"/>
</dbReference>
<dbReference type="PRINTS" id="PR00853">
    <property type="entry name" value="XPGRADSUPER"/>
</dbReference>
<evidence type="ECO:0000313" key="7">
    <source>
        <dbReference type="Proteomes" id="UP000518752"/>
    </source>
</evidence>
<dbReference type="SUPFAM" id="SSF88723">
    <property type="entry name" value="PIN domain-like"/>
    <property type="match status" value="1"/>
</dbReference>
<dbReference type="Pfam" id="PF18380">
    <property type="entry name" value="GEN1_C"/>
    <property type="match status" value="1"/>
</dbReference>
<gene>
    <name evidence="6" type="ORF">D9757_001275</name>
</gene>
<dbReference type="InterPro" id="IPR029060">
    <property type="entry name" value="PIN-like_dom_sf"/>
</dbReference>
<dbReference type="CDD" id="cd09870">
    <property type="entry name" value="PIN_YEN1"/>
    <property type="match status" value="1"/>
</dbReference>
<dbReference type="InterPro" id="IPR037316">
    <property type="entry name" value="Yen1_H3TH"/>
</dbReference>
<feature type="compositionally biased region" description="Polar residues" evidence="3">
    <location>
        <begin position="557"/>
        <end position="575"/>
    </location>
</feature>
<feature type="compositionally biased region" description="Basic and acidic residues" evidence="3">
    <location>
        <begin position="887"/>
        <end position="900"/>
    </location>
</feature>
<feature type="compositionally biased region" description="Basic and acidic residues" evidence="3">
    <location>
        <begin position="768"/>
        <end position="777"/>
    </location>
</feature>
<dbReference type="InterPro" id="IPR006086">
    <property type="entry name" value="XPG-I_dom"/>
</dbReference>
<dbReference type="GO" id="GO:0008821">
    <property type="term" value="F:crossover junction DNA endonuclease activity"/>
    <property type="evidence" value="ECO:0007669"/>
    <property type="project" value="InterPro"/>
</dbReference>
<protein>
    <recommendedName>
        <fullName evidence="8">XPG-I domain-containing protein</fullName>
    </recommendedName>
</protein>
<dbReference type="GO" id="GO:0017108">
    <property type="term" value="F:5'-flap endonuclease activity"/>
    <property type="evidence" value="ECO:0007669"/>
    <property type="project" value="TreeGrafter"/>
</dbReference>
<name>A0A8H5I0L0_9AGAR</name>
<dbReference type="EMBL" id="JAACJN010000003">
    <property type="protein sequence ID" value="KAF5392956.1"/>
    <property type="molecule type" value="Genomic_DNA"/>
</dbReference>
<dbReference type="Pfam" id="PF00867">
    <property type="entry name" value="XPG_I"/>
    <property type="match status" value="1"/>
</dbReference>
<dbReference type="OrthoDB" id="2959108at2759"/>
<dbReference type="AlphaFoldDB" id="A0A8H5I0L0"/>
<feature type="compositionally biased region" description="Low complexity" evidence="3">
    <location>
        <begin position="751"/>
        <end position="760"/>
    </location>
</feature>
<dbReference type="InterPro" id="IPR036279">
    <property type="entry name" value="5-3_exonuclease_C_sf"/>
</dbReference>